<feature type="region of interest" description="Disordered" evidence="2">
    <location>
        <begin position="74"/>
        <end position="94"/>
    </location>
</feature>
<feature type="coiled-coil region" evidence="1">
    <location>
        <begin position="35"/>
        <end position="62"/>
    </location>
</feature>
<dbReference type="EMBL" id="BAABIM010000002">
    <property type="protein sequence ID" value="GAA4680587.1"/>
    <property type="molecule type" value="Genomic_DNA"/>
</dbReference>
<dbReference type="RefSeq" id="WP_345264755.1">
    <property type="nucleotide sequence ID" value="NZ_BAABIM010000002.1"/>
</dbReference>
<evidence type="ECO:0000313" key="4">
    <source>
        <dbReference type="Proteomes" id="UP001500621"/>
    </source>
</evidence>
<feature type="compositionally biased region" description="Pro residues" evidence="2">
    <location>
        <begin position="80"/>
        <end position="94"/>
    </location>
</feature>
<reference evidence="4" key="1">
    <citation type="journal article" date="2019" name="Int. J. Syst. Evol. Microbiol.">
        <title>The Global Catalogue of Microorganisms (GCM) 10K type strain sequencing project: providing services to taxonomists for standard genome sequencing and annotation.</title>
        <authorList>
            <consortium name="The Broad Institute Genomics Platform"/>
            <consortium name="The Broad Institute Genome Sequencing Center for Infectious Disease"/>
            <person name="Wu L."/>
            <person name="Ma J."/>
        </authorList>
    </citation>
    <scope>NUCLEOTIDE SEQUENCE [LARGE SCALE GENOMIC DNA]</scope>
    <source>
        <strain evidence="4">JCM 18127</strain>
    </source>
</reference>
<keyword evidence="4" id="KW-1185">Reference proteome</keyword>
<evidence type="ECO:0000313" key="3">
    <source>
        <dbReference type="EMBL" id="GAA4680587.1"/>
    </source>
</evidence>
<keyword evidence="1" id="KW-0175">Coiled coil</keyword>
<dbReference type="Proteomes" id="UP001500621">
    <property type="component" value="Unassembled WGS sequence"/>
</dbReference>
<name>A0ABP8W6U7_9ACTN</name>
<evidence type="ECO:0000256" key="1">
    <source>
        <dbReference type="SAM" id="Coils"/>
    </source>
</evidence>
<gene>
    <name evidence="3" type="ORF">GCM10023226_17190</name>
</gene>
<proteinExistence type="predicted"/>
<organism evidence="3 4">
    <name type="scientific">Nocardioides nanhaiensis</name>
    <dbReference type="NCBI Taxonomy" id="1476871"/>
    <lineage>
        <taxon>Bacteria</taxon>
        <taxon>Bacillati</taxon>
        <taxon>Actinomycetota</taxon>
        <taxon>Actinomycetes</taxon>
        <taxon>Propionibacteriales</taxon>
        <taxon>Nocardioidaceae</taxon>
        <taxon>Nocardioides</taxon>
    </lineage>
</organism>
<accession>A0ABP8W6U7</accession>
<comment type="caution">
    <text evidence="3">The sequence shown here is derived from an EMBL/GenBank/DDBJ whole genome shotgun (WGS) entry which is preliminary data.</text>
</comment>
<sequence>MTTIQAVVTILAALGVGTILPEIARAIIGYVNNRRPQEQRENNRLRRERDAAEANARIAREHASIVRRIAIDNGVDPERFPPFPRSAHPPHPPN</sequence>
<evidence type="ECO:0000256" key="2">
    <source>
        <dbReference type="SAM" id="MobiDB-lite"/>
    </source>
</evidence>
<protein>
    <submittedName>
        <fullName evidence="3">Uncharacterized protein</fullName>
    </submittedName>
</protein>